<evidence type="ECO:0000313" key="1">
    <source>
        <dbReference type="EMBL" id="GGF15271.1"/>
    </source>
</evidence>
<comment type="caution">
    <text evidence="1">The sequence shown here is derived from an EMBL/GenBank/DDBJ whole genome shotgun (WGS) entry which is preliminary data.</text>
</comment>
<reference evidence="1" key="1">
    <citation type="journal article" date="2014" name="Int. J. Syst. Evol. Microbiol.">
        <title>Complete genome sequence of Corynebacterium casei LMG S-19264T (=DSM 44701T), isolated from a smear-ripened cheese.</title>
        <authorList>
            <consortium name="US DOE Joint Genome Institute (JGI-PGF)"/>
            <person name="Walter F."/>
            <person name="Albersmeier A."/>
            <person name="Kalinowski J."/>
            <person name="Ruckert C."/>
        </authorList>
    </citation>
    <scope>NUCLEOTIDE SEQUENCE</scope>
    <source>
        <strain evidence="1">CGMCC 1.12153</strain>
    </source>
</reference>
<keyword evidence="2" id="KW-1185">Reference proteome</keyword>
<name>A0A917ETV4_HALAA</name>
<protein>
    <submittedName>
        <fullName evidence="1">Uncharacterized protein</fullName>
    </submittedName>
</protein>
<dbReference type="Proteomes" id="UP000660110">
    <property type="component" value="Unassembled WGS sequence"/>
</dbReference>
<dbReference type="RefSeq" id="WP_188376565.1">
    <property type="nucleotide sequence ID" value="NZ_BMEL01000001.1"/>
</dbReference>
<dbReference type="EMBL" id="BMEL01000001">
    <property type="protein sequence ID" value="GGF15271.1"/>
    <property type="molecule type" value="Genomic_DNA"/>
</dbReference>
<accession>A0A917ETV4</accession>
<reference evidence="1" key="2">
    <citation type="submission" date="2020-09" db="EMBL/GenBank/DDBJ databases">
        <authorList>
            <person name="Sun Q."/>
            <person name="Zhou Y."/>
        </authorList>
    </citation>
    <scope>NUCLEOTIDE SEQUENCE</scope>
    <source>
        <strain evidence="1">CGMCC 1.12153</strain>
    </source>
</reference>
<organism evidence="1 2">
    <name type="scientific">Halobacillus andaensis</name>
    <dbReference type="NCBI Taxonomy" id="1176239"/>
    <lineage>
        <taxon>Bacteria</taxon>
        <taxon>Bacillati</taxon>
        <taxon>Bacillota</taxon>
        <taxon>Bacilli</taxon>
        <taxon>Bacillales</taxon>
        <taxon>Bacillaceae</taxon>
        <taxon>Halobacillus</taxon>
    </lineage>
</organism>
<evidence type="ECO:0000313" key="2">
    <source>
        <dbReference type="Proteomes" id="UP000660110"/>
    </source>
</evidence>
<sequence>MGYILPIQHYQYQDYQQRVTSDERSPFALDRVFKVTLDHKLKEYYTPREQDRKNSQYLHHQLHTPKTVHYNEKKRATDLEEKVYSEVTGKGQRFSETI</sequence>
<proteinExistence type="predicted"/>
<gene>
    <name evidence="1" type="ORF">GCM10010954_12360</name>
</gene>
<dbReference type="AlphaFoldDB" id="A0A917ETV4"/>